<dbReference type="PANTHER" id="PTHR33692">
    <property type="entry name" value="RIBOSOME MATURATION FACTOR RIMM"/>
    <property type="match status" value="1"/>
</dbReference>
<dbReference type="Gene3D" id="2.30.30.240">
    <property type="entry name" value="PRC-barrel domain"/>
    <property type="match status" value="1"/>
</dbReference>
<evidence type="ECO:0000259" key="7">
    <source>
        <dbReference type="Pfam" id="PF24986"/>
    </source>
</evidence>
<protein>
    <recommendedName>
        <fullName evidence="5">Ribosome maturation factor RimM</fullName>
    </recommendedName>
</protein>
<dbReference type="HAMAP" id="MF_00014">
    <property type="entry name" value="Ribosome_mat_RimM"/>
    <property type="match status" value="1"/>
</dbReference>
<gene>
    <name evidence="5" type="primary">rimM</name>
    <name evidence="8" type="ORF">A8950_1975</name>
</gene>
<evidence type="ECO:0000256" key="1">
    <source>
        <dbReference type="ARBA" id="ARBA00022490"/>
    </source>
</evidence>
<reference evidence="8 9" key="1">
    <citation type="submission" date="2019-03" db="EMBL/GenBank/DDBJ databases">
        <title>Genomic Encyclopedia of Type Strains, Phase III (KMG-III): the genomes of soil and plant-associated and newly described type strains.</title>
        <authorList>
            <person name="Whitman W."/>
        </authorList>
    </citation>
    <scope>NUCLEOTIDE SEQUENCE [LARGE SCALE GENOMIC DNA]</scope>
    <source>
        <strain evidence="8 9">CGMCC 1.7660</strain>
    </source>
</reference>
<keyword evidence="3 5" id="KW-0698">rRNA processing</keyword>
<dbReference type="Proteomes" id="UP000295783">
    <property type="component" value="Unassembled WGS sequence"/>
</dbReference>
<dbReference type="NCBIfam" id="TIGR02273">
    <property type="entry name" value="16S_RimM"/>
    <property type="match status" value="1"/>
</dbReference>
<organism evidence="8 9">
    <name type="scientific">Dongia mobilis</name>
    <dbReference type="NCBI Taxonomy" id="578943"/>
    <lineage>
        <taxon>Bacteria</taxon>
        <taxon>Pseudomonadati</taxon>
        <taxon>Pseudomonadota</taxon>
        <taxon>Alphaproteobacteria</taxon>
        <taxon>Rhodospirillales</taxon>
        <taxon>Dongiaceae</taxon>
        <taxon>Dongia</taxon>
    </lineage>
</organism>
<keyword evidence="1 5" id="KW-0963">Cytoplasm</keyword>
<dbReference type="InterPro" id="IPR002676">
    <property type="entry name" value="RimM_N"/>
</dbReference>
<accession>A0A4R6WMP3</accession>
<dbReference type="Pfam" id="PF01782">
    <property type="entry name" value="RimM"/>
    <property type="match status" value="1"/>
</dbReference>
<dbReference type="InterPro" id="IPR056792">
    <property type="entry name" value="PRC_RimM"/>
</dbReference>
<evidence type="ECO:0000259" key="6">
    <source>
        <dbReference type="Pfam" id="PF01782"/>
    </source>
</evidence>
<dbReference type="Pfam" id="PF24986">
    <property type="entry name" value="PRC_RimM"/>
    <property type="match status" value="1"/>
</dbReference>
<dbReference type="SUPFAM" id="SSF50346">
    <property type="entry name" value="PRC-barrel domain"/>
    <property type="match status" value="1"/>
</dbReference>
<comment type="caution">
    <text evidence="8">The sequence shown here is derived from an EMBL/GenBank/DDBJ whole genome shotgun (WGS) entry which is preliminary data.</text>
</comment>
<dbReference type="InterPro" id="IPR011961">
    <property type="entry name" value="RimM"/>
</dbReference>
<dbReference type="AlphaFoldDB" id="A0A4R6WMP3"/>
<feature type="domain" description="Ribosome maturation factor RimM PRC barrel" evidence="7">
    <location>
        <begin position="106"/>
        <end position="171"/>
    </location>
</feature>
<dbReference type="InterPro" id="IPR036976">
    <property type="entry name" value="RimM_N_sf"/>
</dbReference>
<dbReference type="InterPro" id="IPR011033">
    <property type="entry name" value="PRC_barrel-like_sf"/>
</dbReference>
<comment type="similarity">
    <text evidence="5">Belongs to the RimM family.</text>
</comment>
<keyword evidence="2 5" id="KW-0690">Ribosome biogenesis</keyword>
<name>A0A4R6WMP3_9PROT</name>
<evidence type="ECO:0000313" key="8">
    <source>
        <dbReference type="EMBL" id="TDQ82153.1"/>
    </source>
</evidence>
<comment type="subunit">
    <text evidence="5">Binds ribosomal protein uS19.</text>
</comment>
<dbReference type="SUPFAM" id="SSF50447">
    <property type="entry name" value="Translation proteins"/>
    <property type="match status" value="1"/>
</dbReference>
<proteinExistence type="inferred from homology"/>
<dbReference type="RefSeq" id="WP_133613457.1">
    <property type="nucleotide sequence ID" value="NZ_SNYW01000008.1"/>
</dbReference>
<evidence type="ECO:0000256" key="5">
    <source>
        <dbReference type="HAMAP-Rule" id="MF_00014"/>
    </source>
</evidence>
<evidence type="ECO:0000256" key="3">
    <source>
        <dbReference type="ARBA" id="ARBA00022552"/>
    </source>
</evidence>
<dbReference type="PANTHER" id="PTHR33692:SF1">
    <property type="entry name" value="RIBOSOME MATURATION FACTOR RIMM"/>
    <property type="match status" value="1"/>
</dbReference>
<evidence type="ECO:0000313" key="9">
    <source>
        <dbReference type="Proteomes" id="UP000295783"/>
    </source>
</evidence>
<evidence type="ECO:0000256" key="4">
    <source>
        <dbReference type="ARBA" id="ARBA00023186"/>
    </source>
</evidence>
<dbReference type="GO" id="GO:0042274">
    <property type="term" value="P:ribosomal small subunit biogenesis"/>
    <property type="evidence" value="ECO:0007669"/>
    <property type="project" value="UniProtKB-UniRule"/>
</dbReference>
<dbReference type="EMBL" id="SNYW01000008">
    <property type="protein sequence ID" value="TDQ82153.1"/>
    <property type="molecule type" value="Genomic_DNA"/>
</dbReference>
<keyword evidence="4 5" id="KW-0143">Chaperone</keyword>
<dbReference type="OrthoDB" id="9788191at2"/>
<keyword evidence="9" id="KW-1185">Reference proteome</keyword>
<dbReference type="Gene3D" id="2.40.30.60">
    <property type="entry name" value="RimM"/>
    <property type="match status" value="1"/>
</dbReference>
<comment type="function">
    <text evidence="5">An accessory protein needed during the final step in the assembly of 30S ribosomal subunit, possibly for assembly of the head region. Essential for efficient processing of 16S rRNA. May be needed both before and after RbfA during the maturation of 16S rRNA. It has affinity for free ribosomal 30S subunits but not for 70S ribosomes.</text>
</comment>
<dbReference type="InterPro" id="IPR009000">
    <property type="entry name" value="Transl_B-barrel_sf"/>
</dbReference>
<dbReference type="GO" id="GO:0005737">
    <property type="term" value="C:cytoplasm"/>
    <property type="evidence" value="ECO:0007669"/>
    <property type="project" value="UniProtKB-SubCell"/>
</dbReference>
<feature type="domain" description="RimM N-terminal" evidence="6">
    <location>
        <begin position="4"/>
        <end position="91"/>
    </location>
</feature>
<dbReference type="GO" id="GO:0005840">
    <property type="term" value="C:ribosome"/>
    <property type="evidence" value="ECO:0007669"/>
    <property type="project" value="InterPro"/>
</dbReference>
<comment type="subcellular location">
    <subcellularLocation>
        <location evidence="5">Cytoplasm</location>
    </subcellularLocation>
</comment>
<evidence type="ECO:0000256" key="2">
    <source>
        <dbReference type="ARBA" id="ARBA00022517"/>
    </source>
</evidence>
<dbReference type="GO" id="GO:0006364">
    <property type="term" value="P:rRNA processing"/>
    <property type="evidence" value="ECO:0007669"/>
    <property type="project" value="UniProtKB-UniRule"/>
</dbReference>
<dbReference type="GO" id="GO:0043022">
    <property type="term" value="F:ribosome binding"/>
    <property type="evidence" value="ECO:0007669"/>
    <property type="project" value="InterPro"/>
</dbReference>
<sequence length="187" mass="19374">MVLMGAIIGAHGVKGEVKVKSFAAEPAAIAAYGALTDKAGRSFELALVGRASPRKAPGGKSQDILIARIKGVGDRNAAEALKGVELFVSRDRLPAVADAEEFYLADLIGLAAFDRDGRPMGRVASVDNFGAGDVLSLEGGPQGAFDVAFTRALVPVVDLAQGRIALDLPDDFFARPEGSPEGPETVN</sequence>
<comment type="domain">
    <text evidence="5">The PRC barrel domain binds ribosomal protein uS19.</text>
</comment>